<gene>
    <name evidence="2" type="ORF">DFR74_101804</name>
</gene>
<protein>
    <submittedName>
        <fullName evidence="2">Dihydroflavonol-4-reductase</fullName>
    </submittedName>
</protein>
<dbReference type="STRING" id="1210090.GCA_001613185_02963"/>
<dbReference type="RefSeq" id="WP_067508982.1">
    <property type="nucleotide sequence ID" value="NZ_CP107943.1"/>
</dbReference>
<dbReference type="OrthoDB" id="9787292at2"/>
<dbReference type="Pfam" id="PF01370">
    <property type="entry name" value="Epimerase"/>
    <property type="match status" value="1"/>
</dbReference>
<dbReference type="SUPFAM" id="SSF51735">
    <property type="entry name" value="NAD(P)-binding Rossmann-fold domains"/>
    <property type="match status" value="1"/>
</dbReference>
<comment type="caution">
    <text evidence="2">The sequence shown here is derived from an EMBL/GenBank/DDBJ whole genome shotgun (WGS) entry which is preliminary data.</text>
</comment>
<proteinExistence type="predicted"/>
<evidence type="ECO:0000259" key="1">
    <source>
        <dbReference type="Pfam" id="PF01370"/>
    </source>
</evidence>
<organism evidence="2 3">
    <name type="scientific">Nocardia puris</name>
    <dbReference type="NCBI Taxonomy" id="208602"/>
    <lineage>
        <taxon>Bacteria</taxon>
        <taxon>Bacillati</taxon>
        <taxon>Actinomycetota</taxon>
        <taxon>Actinomycetes</taxon>
        <taxon>Mycobacteriales</taxon>
        <taxon>Nocardiaceae</taxon>
        <taxon>Nocardia</taxon>
    </lineage>
</organism>
<evidence type="ECO:0000313" key="2">
    <source>
        <dbReference type="EMBL" id="RBO96787.1"/>
    </source>
</evidence>
<dbReference type="AlphaFoldDB" id="A0A366E3A3"/>
<feature type="domain" description="NAD-dependent epimerase/dehydratase" evidence="1">
    <location>
        <begin position="2"/>
        <end position="221"/>
    </location>
</feature>
<evidence type="ECO:0000313" key="3">
    <source>
        <dbReference type="Proteomes" id="UP000252586"/>
    </source>
</evidence>
<dbReference type="PANTHER" id="PTHR48079">
    <property type="entry name" value="PROTEIN YEEZ"/>
    <property type="match status" value="1"/>
</dbReference>
<dbReference type="InterPro" id="IPR051783">
    <property type="entry name" value="NAD(P)-dependent_oxidoreduct"/>
</dbReference>
<dbReference type="GO" id="GO:0004029">
    <property type="term" value="F:aldehyde dehydrogenase (NAD+) activity"/>
    <property type="evidence" value="ECO:0007669"/>
    <property type="project" value="TreeGrafter"/>
</dbReference>
<keyword evidence="3" id="KW-1185">Reference proteome</keyword>
<accession>A0A366E3A3</accession>
<reference evidence="2 3" key="1">
    <citation type="submission" date="2018-06" db="EMBL/GenBank/DDBJ databases">
        <title>Genomic Encyclopedia of Type Strains, Phase IV (KMG-IV): sequencing the most valuable type-strain genomes for metagenomic binning, comparative biology and taxonomic classification.</title>
        <authorList>
            <person name="Goeker M."/>
        </authorList>
    </citation>
    <scope>NUCLEOTIDE SEQUENCE [LARGE SCALE GENOMIC DNA]</scope>
    <source>
        <strain evidence="2 3">DSM 44599</strain>
    </source>
</reference>
<dbReference type="GO" id="GO:0005737">
    <property type="term" value="C:cytoplasm"/>
    <property type="evidence" value="ECO:0007669"/>
    <property type="project" value="TreeGrafter"/>
</dbReference>
<name>A0A366E3A3_9NOCA</name>
<dbReference type="PANTHER" id="PTHR48079:SF6">
    <property type="entry name" value="NAD(P)-BINDING DOMAIN-CONTAINING PROTEIN-RELATED"/>
    <property type="match status" value="1"/>
</dbReference>
<dbReference type="InterPro" id="IPR036291">
    <property type="entry name" value="NAD(P)-bd_dom_sf"/>
</dbReference>
<dbReference type="InterPro" id="IPR001509">
    <property type="entry name" value="Epimerase_deHydtase"/>
</dbReference>
<dbReference type="EMBL" id="QNRE01000001">
    <property type="protein sequence ID" value="RBO96787.1"/>
    <property type="molecule type" value="Genomic_DNA"/>
</dbReference>
<dbReference type="Proteomes" id="UP000252586">
    <property type="component" value="Unassembled WGS sequence"/>
</dbReference>
<dbReference type="Gene3D" id="3.40.50.720">
    <property type="entry name" value="NAD(P)-binding Rossmann-like Domain"/>
    <property type="match status" value="1"/>
</dbReference>
<sequence>MILITGATGCVGRHVADALIRTGEPVRVLAESAEDWRRNNDALEVAPDQVHIGDIRDRAAVDRAVAGCRAVVNIAGVAGISTRRRGLMHAVNTAGARNVADAALGHRTRLVHTSSASTVWLSEACDGPDRVTPTSTAPSRHPYPSTKRMGELIVLRRVDRGLDAVILNPGAVLASGGDPRTTWSGLVPQIARHRVIPVPPGGFGFVGRDQVVAAHLAALSRGEAGIRYLVVGENLTYRALFAKVAHALGVRRHWLPVSRPALRIAAAALGPARAVTPARWDPLVVRENLPLLVEFPRFRGDRTALDLGVPSRRVDPAIADMVAAHRARPAAGAPWPPHRKGTRSA</sequence>